<keyword evidence="1" id="KW-0813">Transport</keyword>
<dbReference type="CDD" id="cd03219">
    <property type="entry name" value="ABC_Mj1267_LivG_branched"/>
    <property type="match status" value="1"/>
</dbReference>
<dbReference type="Pfam" id="PF12399">
    <property type="entry name" value="BCA_ABC_TP_C"/>
    <property type="match status" value="1"/>
</dbReference>
<evidence type="ECO:0000313" key="5">
    <source>
        <dbReference type="EMBL" id="PZM14778.1"/>
    </source>
</evidence>
<dbReference type="OrthoDB" id="9779872at2"/>
<dbReference type="GO" id="GO:0015188">
    <property type="term" value="F:L-isoleucine transmembrane transporter activity"/>
    <property type="evidence" value="ECO:0007669"/>
    <property type="project" value="TreeGrafter"/>
</dbReference>
<sequence>MFRSVPNSFPITDDTTVQQIARQRPGDDFLSAKAIHKSFGALVVLDNVDFAMGVGDAVGIVGPNGAGKTTLLSVLAGAFPPNSGTIFLDGRNVTALTAADRCKSGLARTHQVPKPFGGMTVFENVYVAAAHGELVNRDESYGRVIDSLTLCGMLYVANRQADTLGLLDRKRLELARALATKPKLMLLDEIGGGLTDGEASELVETIRELRRRGIGIVWIEHIVHILLQVADRLICMDAGRIIADGDPKAVMRDEQVVKAYLGRSPA</sequence>
<protein>
    <submittedName>
        <fullName evidence="5">ABC transporter ATP-binding protein</fullName>
    </submittedName>
</protein>
<evidence type="ECO:0000256" key="1">
    <source>
        <dbReference type="ARBA" id="ARBA00022448"/>
    </source>
</evidence>
<dbReference type="EMBL" id="PCDP01000030">
    <property type="protein sequence ID" value="PZM14778.1"/>
    <property type="molecule type" value="Genomic_DNA"/>
</dbReference>
<keyword evidence="6" id="KW-1185">Reference proteome</keyword>
<keyword evidence="3 5" id="KW-0067">ATP-binding</keyword>
<dbReference type="InterPro" id="IPR032823">
    <property type="entry name" value="BCA_ABC_TP_C"/>
</dbReference>
<accession>A0A2W4CVC7</accession>
<dbReference type="PANTHER" id="PTHR45772">
    <property type="entry name" value="CONSERVED COMPONENT OF ABC TRANSPORTER FOR NATURAL AMINO ACIDS-RELATED"/>
    <property type="match status" value="1"/>
</dbReference>
<dbReference type="GO" id="GO:0005524">
    <property type="term" value="F:ATP binding"/>
    <property type="evidence" value="ECO:0007669"/>
    <property type="project" value="UniProtKB-KW"/>
</dbReference>
<dbReference type="GO" id="GO:0005304">
    <property type="term" value="F:L-valine transmembrane transporter activity"/>
    <property type="evidence" value="ECO:0007669"/>
    <property type="project" value="TreeGrafter"/>
</dbReference>
<proteinExistence type="predicted"/>
<dbReference type="InterPro" id="IPR051120">
    <property type="entry name" value="ABC_AA/LPS_Transport"/>
</dbReference>
<evidence type="ECO:0000256" key="3">
    <source>
        <dbReference type="ARBA" id="ARBA00022840"/>
    </source>
</evidence>
<dbReference type="GO" id="GO:1903806">
    <property type="term" value="P:L-isoleucine import across plasma membrane"/>
    <property type="evidence" value="ECO:0007669"/>
    <property type="project" value="TreeGrafter"/>
</dbReference>
<dbReference type="InterPro" id="IPR003439">
    <property type="entry name" value="ABC_transporter-like_ATP-bd"/>
</dbReference>
<dbReference type="GO" id="GO:0015808">
    <property type="term" value="P:L-alanine transport"/>
    <property type="evidence" value="ECO:0007669"/>
    <property type="project" value="TreeGrafter"/>
</dbReference>
<dbReference type="AlphaFoldDB" id="A0A2W4CVC7"/>
<dbReference type="Proteomes" id="UP000248925">
    <property type="component" value="Unassembled WGS sequence"/>
</dbReference>
<comment type="caution">
    <text evidence="5">The sequence shown here is derived from an EMBL/GenBank/DDBJ whole genome shotgun (WGS) entry which is preliminary data.</text>
</comment>
<feature type="domain" description="ABC transporter" evidence="4">
    <location>
        <begin position="30"/>
        <end position="263"/>
    </location>
</feature>
<dbReference type="GO" id="GO:1903805">
    <property type="term" value="P:L-valine import across plasma membrane"/>
    <property type="evidence" value="ECO:0007669"/>
    <property type="project" value="TreeGrafter"/>
</dbReference>
<dbReference type="PROSITE" id="PS50893">
    <property type="entry name" value="ABC_TRANSPORTER_2"/>
    <property type="match status" value="1"/>
</dbReference>
<dbReference type="GO" id="GO:0042941">
    <property type="term" value="P:D-alanine transmembrane transport"/>
    <property type="evidence" value="ECO:0007669"/>
    <property type="project" value="TreeGrafter"/>
</dbReference>
<dbReference type="SUPFAM" id="SSF52540">
    <property type="entry name" value="P-loop containing nucleoside triphosphate hydrolases"/>
    <property type="match status" value="1"/>
</dbReference>
<dbReference type="InterPro" id="IPR003593">
    <property type="entry name" value="AAA+_ATPase"/>
</dbReference>
<gene>
    <name evidence="5" type="ORF">CPY51_09895</name>
</gene>
<name>A0A2W4CVC7_9HYPH</name>
<dbReference type="GO" id="GO:0005886">
    <property type="term" value="C:plasma membrane"/>
    <property type="evidence" value="ECO:0007669"/>
    <property type="project" value="TreeGrafter"/>
</dbReference>
<reference evidence="5 6" key="1">
    <citation type="journal article" date="2018" name="Sci. Rep.">
        <title>Rhizobium tumorigenes sp. nov., a novel plant tumorigenic bacterium isolated from cane gall tumors on thornless blackberry.</title>
        <authorList>
            <person name="Kuzmanovi N."/>
            <person name="Smalla K."/>
            <person name="Gronow S."/>
            <person name="PuBawska J."/>
        </authorList>
    </citation>
    <scope>NUCLEOTIDE SEQUENCE [LARGE SCALE GENOMIC DNA]</scope>
    <source>
        <strain evidence="5 6">CCBAU 85046</strain>
    </source>
</reference>
<evidence type="ECO:0000313" key="6">
    <source>
        <dbReference type="Proteomes" id="UP000248925"/>
    </source>
</evidence>
<dbReference type="PANTHER" id="PTHR45772:SF7">
    <property type="entry name" value="AMINO ACID ABC TRANSPORTER ATP-BINDING PROTEIN"/>
    <property type="match status" value="1"/>
</dbReference>
<evidence type="ECO:0000259" key="4">
    <source>
        <dbReference type="PROSITE" id="PS50893"/>
    </source>
</evidence>
<dbReference type="Gene3D" id="3.40.50.300">
    <property type="entry name" value="P-loop containing nucleotide triphosphate hydrolases"/>
    <property type="match status" value="1"/>
</dbReference>
<evidence type="ECO:0000256" key="2">
    <source>
        <dbReference type="ARBA" id="ARBA00022741"/>
    </source>
</evidence>
<dbReference type="GO" id="GO:0016887">
    <property type="term" value="F:ATP hydrolysis activity"/>
    <property type="evidence" value="ECO:0007669"/>
    <property type="project" value="InterPro"/>
</dbReference>
<organism evidence="5 6">
    <name type="scientific">Rhizobium tubonense</name>
    <dbReference type="NCBI Taxonomy" id="484088"/>
    <lineage>
        <taxon>Bacteria</taxon>
        <taxon>Pseudomonadati</taxon>
        <taxon>Pseudomonadota</taxon>
        <taxon>Alphaproteobacteria</taxon>
        <taxon>Hyphomicrobiales</taxon>
        <taxon>Rhizobiaceae</taxon>
        <taxon>Rhizobium/Agrobacterium group</taxon>
        <taxon>Rhizobium</taxon>
    </lineage>
</organism>
<dbReference type="InterPro" id="IPR027417">
    <property type="entry name" value="P-loop_NTPase"/>
</dbReference>
<dbReference type="SMART" id="SM00382">
    <property type="entry name" value="AAA"/>
    <property type="match status" value="1"/>
</dbReference>
<dbReference type="GO" id="GO:0015192">
    <property type="term" value="F:L-phenylalanine transmembrane transporter activity"/>
    <property type="evidence" value="ECO:0007669"/>
    <property type="project" value="TreeGrafter"/>
</dbReference>
<keyword evidence="2" id="KW-0547">Nucleotide-binding</keyword>
<dbReference type="Pfam" id="PF00005">
    <property type="entry name" value="ABC_tran"/>
    <property type="match status" value="1"/>
</dbReference>